<evidence type="ECO:0000259" key="1">
    <source>
        <dbReference type="Pfam" id="PF13538"/>
    </source>
</evidence>
<evidence type="ECO:0000313" key="2">
    <source>
        <dbReference type="EMBL" id="AOX02608.1"/>
    </source>
</evidence>
<organism evidence="2 3">
    <name type="scientific">Moorena producens PAL-8-15-08-1</name>
    <dbReference type="NCBI Taxonomy" id="1458985"/>
    <lineage>
        <taxon>Bacteria</taxon>
        <taxon>Bacillati</taxon>
        <taxon>Cyanobacteriota</taxon>
        <taxon>Cyanophyceae</taxon>
        <taxon>Coleofasciculales</taxon>
        <taxon>Coleofasciculaceae</taxon>
        <taxon>Moorena</taxon>
    </lineage>
</organism>
<dbReference type="InterPro" id="IPR027785">
    <property type="entry name" value="UvrD-like_helicase_C"/>
</dbReference>
<sequence>MSVIDIDQGRKFITTEPITESEETGKQRVWDATRSAFSERKCIAYWRYPIFYKVGEISKEPDILITDQDLGLVVIKIQSVTIDEIITIDGDQWQLQNYSTADPNPYQQAEHQLKAIVAFCDREPAIWRKVTGRAMIALPLITQEQWQHHGFDQLPDCPPIIFQDQLGKVGLLECIQETESVIPGEDIDDQQWKLLLAVISGAPIFRKPPRTLVSTEGKTRASVVAAYTQQLYELDWQQEHIGKEIPPGFQRLRGIAGSGKTVLLCQKAAHMHLKHPDWTIGLVFFSRTLYDLMIGLVDRWLRRFSNGDIQYDHKTNHKLRVLHAWGAKDQPGLYSTICQLNGARPKSAGDTRERQPNRGLAELCKRLSEEIKIEPCFDAILIDEGQDLVTEDYLKFQGKQAIYWLAYQALRPVDPEQPEQRRLIWAYDEAQSLDTLKIPTTKELLGENLSRLLSQGSQYPGGIKKSEVMRRCYRTPGSILTAAHGLGMGLLRPEGMLTGITRKEDWEKIGYEVKGNFIPGQQITIHRPKENSPNPVPELWGAPVLDFETYGSRQEEMSALADKIMHNLVDDDLKASTEILVLVLGSSSEAIELENHVAVVLMEQDIDIYIPTALELNELKPQWPHVDRDRFWKDGGVTISRVPRAKGNEADMVYVVGIDNVARNESDVSLRNQLFVALTRARGWASVSGVGDYPMYSEIRQVIESGDTFTFTYKRPLKRDIGDLEDS</sequence>
<dbReference type="Gene3D" id="3.40.50.300">
    <property type="entry name" value="P-loop containing nucleotide triphosphate hydrolases"/>
    <property type="match status" value="2"/>
</dbReference>
<dbReference type="OrthoDB" id="7066673at2"/>
<dbReference type="SUPFAM" id="SSF52540">
    <property type="entry name" value="P-loop containing nucleoside triphosphate hydrolases"/>
    <property type="match status" value="1"/>
</dbReference>
<dbReference type="InterPro" id="IPR027417">
    <property type="entry name" value="P-loop_NTPase"/>
</dbReference>
<dbReference type="GO" id="GO:0004386">
    <property type="term" value="F:helicase activity"/>
    <property type="evidence" value="ECO:0007669"/>
    <property type="project" value="UniProtKB-KW"/>
</dbReference>
<proteinExistence type="predicted"/>
<keyword evidence="2" id="KW-0067">ATP-binding</keyword>
<dbReference type="Pfam" id="PF13538">
    <property type="entry name" value="UvrD_C_2"/>
    <property type="match status" value="1"/>
</dbReference>
<dbReference type="KEGG" id="mpro:BJP34_27030"/>
<name>A0A1D8TY88_9CYAN</name>
<keyword evidence="2" id="KW-0547">Nucleotide-binding</keyword>
<dbReference type="RefSeq" id="WP_070395010.1">
    <property type="nucleotide sequence ID" value="NZ_CP017599.1"/>
</dbReference>
<feature type="domain" description="UvrD-like helicase C-terminal" evidence="1">
    <location>
        <begin position="637"/>
        <end position="686"/>
    </location>
</feature>
<gene>
    <name evidence="2" type="ORF">BJP34_27030</name>
</gene>
<protein>
    <submittedName>
        <fullName evidence="2">DNA/RNA helicase</fullName>
    </submittedName>
</protein>
<evidence type="ECO:0000313" key="3">
    <source>
        <dbReference type="Proteomes" id="UP000177870"/>
    </source>
</evidence>
<reference evidence="3" key="1">
    <citation type="submission" date="2016-10" db="EMBL/GenBank/DDBJ databases">
        <title>Comparative genomics uncovers the prolific and rare metabolic potential of the cyanobacterial genus Moorea.</title>
        <authorList>
            <person name="Leao T."/>
            <person name="Castelao G."/>
            <person name="Korobeynikov A."/>
            <person name="Monroe E.A."/>
            <person name="Podell S."/>
            <person name="Glukhov E."/>
            <person name="Allen E."/>
            <person name="Gerwick W.H."/>
            <person name="Gerwick L."/>
        </authorList>
    </citation>
    <scope>NUCLEOTIDE SEQUENCE [LARGE SCALE GENOMIC DNA]</scope>
    <source>
        <strain evidence="3">PAL-8-15-08-1</strain>
    </source>
</reference>
<dbReference type="STRING" id="1458985.BJP34_27030"/>
<dbReference type="Proteomes" id="UP000177870">
    <property type="component" value="Chromosome"/>
</dbReference>
<keyword evidence="2" id="KW-0378">Hydrolase</keyword>
<dbReference type="AlphaFoldDB" id="A0A1D8TY88"/>
<keyword evidence="2" id="KW-0347">Helicase</keyword>
<accession>A0A1D8TY88</accession>
<dbReference type="EMBL" id="CP017599">
    <property type="protein sequence ID" value="AOX02608.1"/>
    <property type="molecule type" value="Genomic_DNA"/>
</dbReference>